<comment type="subcellular location">
    <subcellularLocation>
        <location evidence="2 11">Cytoplasm</location>
    </subcellularLocation>
</comment>
<dbReference type="InterPro" id="IPR005944">
    <property type="entry name" value="Pro_iminopeptidase"/>
</dbReference>
<sequence>MLYPDIEPNSTHTLPVSGGHTLYFELSGNPEGIPVIFIHGGPGGALPKGYQRFFDPNLYFVIGFDQRGCGRSVPFGSTENNTTTDLLHDIAALKQHLNIDKWVVFGGSWGATMALLTAIDDPASTLAVVLRGTFLARQFDFDWFISPNGGAAQLFPDYYEHFVEPIGKQANTHDVCVAFYKQLKDTNEIRRANAIRAWYQWEERLSRLTLPANYSAAQHTPLKEMTSMALLECHYILNRCFIDEGYILNNIDKIAAIPGIIVHGRYDAICSTAGAFALHKQWPNSQLNIIPNAGHSTAEPGIASALVQATRQVAKFLKHTV</sequence>
<feature type="active site" evidence="12">
    <location>
        <position position="267"/>
    </location>
</feature>
<reference evidence="15 16" key="1">
    <citation type="submission" date="2018-11" db="EMBL/GenBank/DDBJ databases">
        <authorList>
            <person name="Ye M.-Q."/>
            <person name="Du Z.-J."/>
        </authorList>
    </citation>
    <scope>NUCLEOTIDE SEQUENCE [LARGE SCALE GENOMIC DNA]</scope>
    <source>
        <strain evidence="15 16">U0105</strain>
    </source>
</reference>
<dbReference type="PIRSF" id="PIRSF006431">
    <property type="entry name" value="Pept_S33"/>
    <property type="match status" value="1"/>
</dbReference>
<dbReference type="InterPro" id="IPR000073">
    <property type="entry name" value="AB_hydrolase_1"/>
</dbReference>
<dbReference type="GO" id="GO:0006508">
    <property type="term" value="P:proteolysis"/>
    <property type="evidence" value="ECO:0007669"/>
    <property type="project" value="UniProtKB-KW"/>
</dbReference>
<dbReference type="GO" id="GO:0004177">
    <property type="term" value="F:aminopeptidase activity"/>
    <property type="evidence" value="ECO:0007669"/>
    <property type="project" value="UniProtKB-UniRule"/>
</dbReference>
<dbReference type="OrthoDB" id="9796770at2"/>
<keyword evidence="9 11" id="KW-0378">Hydrolase</keyword>
<evidence type="ECO:0000256" key="4">
    <source>
        <dbReference type="ARBA" id="ARBA00012568"/>
    </source>
</evidence>
<evidence type="ECO:0000313" key="15">
    <source>
        <dbReference type="EMBL" id="RPJ64820.1"/>
    </source>
</evidence>
<evidence type="ECO:0000256" key="11">
    <source>
        <dbReference type="PIRNR" id="PIRNR006431"/>
    </source>
</evidence>
<accession>A0A3N5XWN9</accession>
<evidence type="ECO:0000256" key="2">
    <source>
        <dbReference type="ARBA" id="ARBA00004496"/>
    </source>
</evidence>
<dbReference type="Gene3D" id="3.40.50.1820">
    <property type="entry name" value="alpha/beta hydrolase"/>
    <property type="match status" value="1"/>
</dbReference>
<evidence type="ECO:0000256" key="3">
    <source>
        <dbReference type="ARBA" id="ARBA00010088"/>
    </source>
</evidence>
<feature type="active site" description="Proton donor" evidence="12">
    <location>
        <position position="295"/>
    </location>
</feature>
<dbReference type="NCBIfam" id="TIGR01249">
    <property type="entry name" value="pro_imino_pep_1"/>
    <property type="match status" value="1"/>
</dbReference>
<comment type="similarity">
    <text evidence="3 11 13">Belongs to the peptidase S33 family.</text>
</comment>
<name>A0A3N5XWN9_9ALTE</name>
<keyword evidence="6 11" id="KW-0031">Aminopeptidase</keyword>
<evidence type="ECO:0000256" key="8">
    <source>
        <dbReference type="ARBA" id="ARBA00022670"/>
    </source>
</evidence>
<evidence type="ECO:0000256" key="7">
    <source>
        <dbReference type="ARBA" id="ARBA00022490"/>
    </source>
</evidence>
<dbReference type="PRINTS" id="PR00793">
    <property type="entry name" value="PROAMNOPTASE"/>
</dbReference>
<keyword evidence="7 11" id="KW-0963">Cytoplasm</keyword>
<feature type="domain" description="AB hydrolase-1" evidence="14">
    <location>
        <begin position="34"/>
        <end position="297"/>
    </location>
</feature>
<evidence type="ECO:0000256" key="9">
    <source>
        <dbReference type="ARBA" id="ARBA00022801"/>
    </source>
</evidence>
<dbReference type="EMBL" id="RPOK01000007">
    <property type="protein sequence ID" value="RPJ64820.1"/>
    <property type="molecule type" value="Genomic_DNA"/>
</dbReference>
<evidence type="ECO:0000259" key="14">
    <source>
        <dbReference type="Pfam" id="PF00561"/>
    </source>
</evidence>
<evidence type="ECO:0000256" key="13">
    <source>
        <dbReference type="RuleBase" id="RU003421"/>
    </source>
</evidence>
<dbReference type="PANTHER" id="PTHR43722:SF1">
    <property type="entry name" value="PROLINE IMINOPEPTIDASE"/>
    <property type="match status" value="1"/>
</dbReference>
<dbReference type="SUPFAM" id="SSF53474">
    <property type="entry name" value="alpha/beta-Hydrolases"/>
    <property type="match status" value="1"/>
</dbReference>
<evidence type="ECO:0000256" key="1">
    <source>
        <dbReference type="ARBA" id="ARBA00001585"/>
    </source>
</evidence>
<protein>
    <recommendedName>
        <fullName evidence="5 11">Proline iminopeptidase</fullName>
        <shortName evidence="11">PIP</shortName>
        <ecNumber evidence="4 11">3.4.11.5</ecNumber>
    </recommendedName>
    <alternativeName>
        <fullName evidence="10 11">Prolyl aminopeptidase</fullName>
    </alternativeName>
</protein>
<keyword evidence="16" id="KW-1185">Reference proteome</keyword>
<evidence type="ECO:0000256" key="10">
    <source>
        <dbReference type="ARBA" id="ARBA00029605"/>
    </source>
</evidence>
<comment type="caution">
    <text evidence="15">The sequence shown here is derived from an EMBL/GenBank/DDBJ whole genome shotgun (WGS) entry which is preliminary data.</text>
</comment>
<dbReference type="InterPro" id="IPR002410">
    <property type="entry name" value="Peptidase_S33"/>
</dbReference>
<dbReference type="EC" id="3.4.11.5" evidence="4 11"/>
<dbReference type="Proteomes" id="UP000275281">
    <property type="component" value="Unassembled WGS sequence"/>
</dbReference>
<dbReference type="AlphaFoldDB" id="A0A3N5XWN9"/>
<gene>
    <name evidence="15" type="primary">pip</name>
    <name evidence="15" type="ORF">DRW07_18015</name>
</gene>
<dbReference type="Pfam" id="PF00561">
    <property type="entry name" value="Abhydrolase_1"/>
    <property type="match status" value="1"/>
</dbReference>
<dbReference type="InterPro" id="IPR029058">
    <property type="entry name" value="AB_hydrolase_fold"/>
</dbReference>
<comment type="catalytic activity">
    <reaction evidence="1 11 13">
        <text>Release of N-terminal proline from a peptide.</text>
        <dbReference type="EC" id="3.4.11.5"/>
    </reaction>
</comment>
<evidence type="ECO:0000256" key="12">
    <source>
        <dbReference type="PIRSR" id="PIRSR006431-1"/>
    </source>
</evidence>
<evidence type="ECO:0000256" key="6">
    <source>
        <dbReference type="ARBA" id="ARBA00022438"/>
    </source>
</evidence>
<evidence type="ECO:0000256" key="5">
    <source>
        <dbReference type="ARBA" id="ARBA00021843"/>
    </source>
</evidence>
<proteinExistence type="inferred from homology"/>
<keyword evidence="8 11" id="KW-0645">Protease</keyword>
<dbReference type="RefSeq" id="WP_124029342.1">
    <property type="nucleotide sequence ID" value="NZ_JBHRSN010000012.1"/>
</dbReference>
<dbReference type="GO" id="GO:0005737">
    <property type="term" value="C:cytoplasm"/>
    <property type="evidence" value="ECO:0007669"/>
    <property type="project" value="UniProtKB-SubCell"/>
</dbReference>
<feature type="active site" description="Nucleophile" evidence="12">
    <location>
        <position position="108"/>
    </location>
</feature>
<organism evidence="15 16">
    <name type="scientific">Alteromonas sediminis</name>
    <dbReference type="NCBI Taxonomy" id="2259342"/>
    <lineage>
        <taxon>Bacteria</taxon>
        <taxon>Pseudomonadati</taxon>
        <taxon>Pseudomonadota</taxon>
        <taxon>Gammaproteobacteria</taxon>
        <taxon>Alteromonadales</taxon>
        <taxon>Alteromonadaceae</taxon>
        <taxon>Alteromonas/Salinimonas group</taxon>
        <taxon>Alteromonas</taxon>
    </lineage>
</organism>
<dbReference type="PANTHER" id="PTHR43722">
    <property type="entry name" value="PROLINE IMINOPEPTIDASE"/>
    <property type="match status" value="1"/>
</dbReference>
<evidence type="ECO:0000313" key="16">
    <source>
        <dbReference type="Proteomes" id="UP000275281"/>
    </source>
</evidence>